<gene>
    <name evidence="1" type="ORF">CO661_30935</name>
</gene>
<sequence>MKLPMPIAIQTTQPDVSFQSHSVSRSELAASTHPTRLAARLDPELSAATVVQLQKCARLQPRLAELLLGNDMDCNRIGWGPDLLRGHDPRRAALLAGSIWHARSLLKVVSQRDLARLVERIGADAHAFGIRHLAHAIADKLISDPEKLALQIEHDGHACLGAWLNIRPALERNRVLLRLPLGTAAENPAPEHDGASSGLFSLVIAHFEMESP</sequence>
<proteinExistence type="predicted"/>
<evidence type="ECO:0000313" key="2">
    <source>
        <dbReference type="Proteomes" id="UP000220353"/>
    </source>
</evidence>
<evidence type="ECO:0000313" key="1">
    <source>
        <dbReference type="EMBL" id="PDT44137.1"/>
    </source>
</evidence>
<name>A0A2A6LPC1_RHIFR</name>
<comment type="caution">
    <text evidence="1">The sequence shown here is derived from an EMBL/GenBank/DDBJ whole genome shotgun (WGS) entry which is preliminary data.</text>
</comment>
<dbReference type="AlphaFoldDB" id="A0A2A6LPC1"/>
<dbReference type="EMBL" id="NWTC01000040">
    <property type="protein sequence ID" value="PDT44137.1"/>
    <property type="molecule type" value="Genomic_DNA"/>
</dbReference>
<dbReference type="RefSeq" id="WP_097587925.1">
    <property type="nucleotide sequence ID" value="NZ_NWTC01000040.1"/>
</dbReference>
<protein>
    <submittedName>
        <fullName evidence="1">Nodulation protein NolU</fullName>
    </submittedName>
</protein>
<reference evidence="1 2" key="1">
    <citation type="submission" date="2017-09" db="EMBL/GenBank/DDBJ databases">
        <title>Comparative genomics of rhizobia isolated from Phaseolus vulgaris in China.</title>
        <authorList>
            <person name="Tong W."/>
        </authorList>
    </citation>
    <scope>NUCLEOTIDE SEQUENCE [LARGE SCALE GENOMIC DNA]</scope>
    <source>
        <strain evidence="1 2">PCH1</strain>
    </source>
</reference>
<organism evidence="1 2">
    <name type="scientific">Rhizobium fredii</name>
    <name type="common">Sinorhizobium fredii</name>
    <dbReference type="NCBI Taxonomy" id="380"/>
    <lineage>
        <taxon>Bacteria</taxon>
        <taxon>Pseudomonadati</taxon>
        <taxon>Pseudomonadota</taxon>
        <taxon>Alphaproteobacteria</taxon>
        <taxon>Hyphomicrobiales</taxon>
        <taxon>Rhizobiaceae</taxon>
        <taxon>Sinorhizobium/Ensifer group</taxon>
        <taxon>Sinorhizobium</taxon>
    </lineage>
</organism>
<accession>A0A2A6LPC1</accession>
<dbReference type="Proteomes" id="UP000220353">
    <property type="component" value="Unassembled WGS sequence"/>
</dbReference>